<evidence type="ECO:0000256" key="6">
    <source>
        <dbReference type="ARBA" id="ARBA00023136"/>
    </source>
</evidence>
<evidence type="ECO:0000256" key="4">
    <source>
        <dbReference type="ARBA" id="ARBA00022692"/>
    </source>
</evidence>
<dbReference type="InParanoid" id="A0A7M7KWC8"/>
<evidence type="ECO:0000256" key="7">
    <source>
        <dbReference type="PROSITE-ProRule" id="PRU00282"/>
    </source>
</evidence>
<dbReference type="FunCoup" id="A0A7M7KWC8">
    <property type="interactions" value="1598"/>
</dbReference>
<dbReference type="Gene3D" id="1.50.40.10">
    <property type="entry name" value="Mitochondrial carrier domain"/>
    <property type="match status" value="1"/>
</dbReference>
<evidence type="ECO:0000256" key="3">
    <source>
        <dbReference type="ARBA" id="ARBA00022448"/>
    </source>
</evidence>
<keyword evidence="4 7" id="KW-0812">Transmembrane</keyword>
<evidence type="ECO:0000256" key="5">
    <source>
        <dbReference type="ARBA" id="ARBA00022737"/>
    </source>
</evidence>
<accession>A0A7M7KWC8</accession>
<dbReference type="PANTHER" id="PTHR46314">
    <property type="entry name" value="SOLUTE CARRIER FAMILY 25 MEMBER 44"/>
    <property type="match status" value="1"/>
</dbReference>
<dbReference type="GO" id="GO:0015658">
    <property type="term" value="F:branched-chain amino acid transmembrane transporter activity"/>
    <property type="evidence" value="ECO:0007669"/>
    <property type="project" value="InterPro"/>
</dbReference>
<dbReference type="InterPro" id="IPR023395">
    <property type="entry name" value="MCP_dom_sf"/>
</dbReference>
<dbReference type="PANTHER" id="PTHR46314:SF2">
    <property type="entry name" value="SOLUTE CARRIER FAMILY 25 MEMBER 44"/>
    <property type="match status" value="1"/>
</dbReference>
<dbReference type="AlphaFoldDB" id="A0A7M7KWC8"/>
<dbReference type="InterPro" id="IPR018108">
    <property type="entry name" value="MCP_transmembrane"/>
</dbReference>
<dbReference type="GO" id="GO:0005739">
    <property type="term" value="C:mitochondrion"/>
    <property type="evidence" value="ECO:0007669"/>
    <property type="project" value="InterPro"/>
</dbReference>
<dbReference type="Proteomes" id="UP000594260">
    <property type="component" value="Unplaced"/>
</dbReference>
<feature type="repeat" description="Solcar" evidence="7">
    <location>
        <begin position="20"/>
        <end position="111"/>
    </location>
</feature>
<reference evidence="9" key="1">
    <citation type="submission" date="2021-01" db="UniProtKB">
        <authorList>
            <consortium name="EnsemblMetazoa"/>
        </authorList>
    </citation>
    <scope>IDENTIFICATION</scope>
</reference>
<comment type="similarity">
    <text evidence="2 8">Belongs to the mitochondrial carrier (TC 2.A.29) family.</text>
</comment>
<sequence length="322" mass="36755">MEPLEAPELLTIEWEMMDKSRFISFTTINSLALRSLVYPFTVVKTRLQVPRFKASCVKVQSAYNYTGTCDALRQIVRYEGFRTLYKGFMINSMSSVSSMAYIITYEKIRDCLSRRGVTDSSLKGFVGGGISSLVGQTFVTPFDVVSQHIMVLGRNSINPLGLPPTVLQSKFQTLKRIIKEVYRHDGIAGFYRGYFASLVTYVPGSAFWWTFYPMYQEAILPVLPNWTPLVVVQCLAGPLSGVTTCVITNPLDIIRARIQVQRLNSWTTAMRHVWRLEKFRIFTIGLSARMVQSSITSFLLVLGYETLKRYSVSEEYKSQIRW</sequence>
<comment type="subcellular location">
    <subcellularLocation>
        <location evidence="1">Membrane</location>
        <topology evidence="1">Multi-pass membrane protein</topology>
    </subcellularLocation>
</comment>
<dbReference type="EnsemblMetazoa" id="XM_022815846">
    <property type="protein sequence ID" value="XP_022671581"/>
    <property type="gene ID" value="LOC111254714"/>
</dbReference>
<keyword evidence="3 8" id="KW-0813">Transport</keyword>
<evidence type="ECO:0000256" key="2">
    <source>
        <dbReference type="ARBA" id="ARBA00006375"/>
    </source>
</evidence>
<dbReference type="InterPro" id="IPR002067">
    <property type="entry name" value="MCP"/>
</dbReference>
<keyword evidence="10" id="KW-1185">Reference proteome</keyword>
<dbReference type="RefSeq" id="XP_022671581.1">
    <property type="nucleotide sequence ID" value="XM_022815846.1"/>
</dbReference>
<evidence type="ECO:0000313" key="10">
    <source>
        <dbReference type="Proteomes" id="UP000594260"/>
    </source>
</evidence>
<dbReference type="OrthoDB" id="250329at2759"/>
<dbReference type="GeneID" id="111254714"/>
<name>A0A7M7KWC8_VARDE</name>
<dbReference type="PRINTS" id="PR00926">
    <property type="entry name" value="MITOCARRIER"/>
</dbReference>
<feature type="repeat" description="Solcar" evidence="7">
    <location>
        <begin position="119"/>
        <end position="218"/>
    </location>
</feature>
<dbReference type="GO" id="GO:0016020">
    <property type="term" value="C:membrane"/>
    <property type="evidence" value="ECO:0007669"/>
    <property type="project" value="UniProtKB-SubCell"/>
</dbReference>
<dbReference type="OMA" id="VSCVYYV"/>
<feature type="repeat" description="Solcar" evidence="7">
    <location>
        <begin position="228"/>
        <end position="310"/>
    </location>
</feature>
<organism evidence="9 10">
    <name type="scientific">Varroa destructor</name>
    <name type="common">Honeybee mite</name>
    <dbReference type="NCBI Taxonomy" id="109461"/>
    <lineage>
        <taxon>Eukaryota</taxon>
        <taxon>Metazoa</taxon>
        <taxon>Ecdysozoa</taxon>
        <taxon>Arthropoda</taxon>
        <taxon>Chelicerata</taxon>
        <taxon>Arachnida</taxon>
        <taxon>Acari</taxon>
        <taxon>Parasitiformes</taxon>
        <taxon>Mesostigmata</taxon>
        <taxon>Gamasina</taxon>
        <taxon>Dermanyssoidea</taxon>
        <taxon>Varroidae</taxon>
        <taxon>Varroa</taxon>
    </lineage>
</organism>
<dbReference type="Pfam" id="PF00153">
    <property type="entry name" value="Mito_carr"/>
    <property type="match status" value="3"/>
</dbReference>
<protein>
    <recommendedName>
        <fullName evidence="11">Solute carrier family 25 member 44</fullName>
    </recommendedName>
</protein>
<keyword evidence="6 7" id="KW-0472">Membrane</keyword>
<dbReference type="SUPFAM" id="SSF103506">
    <property type="entry name" value="Mitochondrial carrier"/>
    <property type="match status" value="1"/>
</dbReference>
<evidence type="ECO:0008006" key="11">
    <source>
        <dbReference type="Google" id="ProtNLM"/>
    </source>
</evidence>
<keyword evidence="5" id="KW-0677">Repeat</keyword>
<dbReference type="InterPro" id="IPR042164">
    <property type="entry name" value="SLC25A44"/>
</dbReference>
<dbReference type="PROSITE" id="PS50920">
    <property type="entry name" value="SOLCAR"/>
    <property type="match status" value="3"/>
</dbReference>
<evidence type="ECO:0000256" key="1">
    <source>
        <dbReference type="ARBA" id="ARBA00004141"/>
    </source>
</evidence>
<evidence type="ECO:0000256" key="8">
    <source>
        <dbReference type="RuleBase" id="RU000488"/>
    </source>
</evidence>
<dbReference type="KEGG" id="vde:111254714"/>
<evidence type="ECO:0000313" key="9">
    <source>
        <dbReference type="EnsemblMetazoa" id="XP_022671581"/>
    </source>
</evidence>
<proteinExistence type="inferred from homology"/>
<dbReference type="GO" id="GO:0009083">
    <property type="term" value="P:branched-chain amino acid catabolic process"/>
    <property type="evidence" value="ECO:0007669"/>
    <property type="project" value="InterPro"/>
</dbReference>